<dbReference type="AlphaFoldDB" id="A0A4Y8KLT6"/>
<accession>A0A4Y8KLT6</accession>
<feature type="domain" description="TRAP C4-dicarboxylate transport system permease DctM subunit" evidence="7">
    <location>
        <begin position="10"/>
        <end position="446"/>
    </location>
</feature>
<keyword evidence="4" id="KW-0812">Transmembrane</keyword>
<evidence type="ECO:0000256" key="4">
    <source>
        <dbReference type="ARBA" id="ARBA00022692"/>
    </source>
</evidence>
<dbReference type="EMBL" id="SOHQ01000041">
    <property type="protein sequence ID" value="TFD76004.1"/>
    <property type="molecule type" value="Genomic_DNA"/>
</dbReference>
<sequence length="459" mass="47391">METIPLLVALVVLLILLLSGIPVAFSLAVTGVVGLALMSGGDIVGSVIAGTSYTAVGRSGLVVVPLFILMGMFTLHSGIAEQLFALAAKVLKRLPGGLAIATIFASAGFGAVSGSSMASVSTIGKLAISEMVRHGYNRGFAGAAVAVSGSLAVLIPPSVILVLYGAVTGESVGSLLIAGIIPGVLSAIMLTSFALFLPWRKPALVDGSQGRQLAEKAKAAGKDHQIEQMDPVKISAASVTRALIAIALIFLTVMGGIYTGIFTPSESAAVGAVVAMLLLISQHIKKPRVMLKNLSSSVWDTVSLNSMIFMILVGAGIFSYFLVASGVPTAISKFVVSLDIAPELTVILLLLILIPAGMFLDSISLLVITVPLVYQPIMDLGFNGIWLGILVVKLIELGMITPPIGMNVFVTAGTTKGLGVHEVFKGVIPFYIADVGIIAILFAFPSIVTWLPDLSSAVG</sequence>
<dbReference type="GO" id="GO:0005886">
    <property type="term" value="C:plasma membrane"/>
    <property type="evidence" value="ECO:0007669"/>
    <property type="project" value="UniProtKB-SubCell"/>
</dbReference>
<dbReference type="GO" id="GO:0022857">
    <property type="term" value="F:transmembrane transporter activity"/>
    <property type="evidence" value="ECO:0007669"/>
    <property type="project" value="TreeGrafter"/>
</dbReference>
<comment type="caution">
    <text evidence="8">The sequence shown here is derived from an EMBL/GenBank/DDBJ whole genome shotgun (WGS) entry which is preliminary data.</text>
</comment>
<keyword evidence="9" id="KW-1185">Reference proteome</keyword>
<protein>
    <submittedName>
        <fullName evidence="8">TRAP transporter large permease subunit</fullName>
    </submittedName>
</protein>
<proteinExistence type="predicted"/>
<evidence type="ECO:0000256" key="5">
    <source>
        <dbReference type="ARBA" id="ARBA00022989"/>
    </source>
</evidence>
<dbReference type="PIRSF" id="PIRSF006066">
    <property type="entry name" value="HI0050"/>
    <property type="match status" value="1"/>
</dbReference>
<dbReference type="NCBIfam" id="TIGR00786">
    <property type="entry name" value="dctM"/>
    <property type="match status" value="1"/>
</dbReference>
<keyword evidence="6" id="KW-0472">Membrane</keyword>
<keyword evidence="2" id="KW-1003">Cell membrane</keyword>
<evidence type="ECO:0000313" key="8">
    <source>
        <dbReference type="EMBL" id="TFD76004.1"/>
    </source>
</evidence>
<dbReference type="OrthoDB" id="9777699at2"/>
<evidence type="ECO:0000256" key="1">
    <source>
        <dbReference type="ARBA" id="ARBA00004429"/>
    </source>
</evidence>
<dbReference type="RefSeq" id="WP_134172923.1">
    <property type="nucleotide sequence ID" value="NZ_SODI01000001.1"/>
</dbReference>
<keyword evidence="3" id="KW-0997">Cell inner membrane</keyword>
<evidence type="ECO:0000313" key="9">
    <source>
        <dbReference type="Proteomes" id="UP000298218"/>
    </source>
</evidence>
<reference evidence="8 9" key="1">
    <citation type="submission" date="2019-03" db="EMBL/GenBank/DDBJ databases">
        <title>Genomics of glacier-inhabiting Cryobacterium strains.</title>
        <authorList>
            <person name="Liu Q."/>
            <person name="Xin Y.-H."/>
        </authorList>
    </citation>
    <scope>NUCLEOTIDE SEQUENCE [LARGE SCALE GENOMIC DNA]</scope>
    <source>
        <strain evidence="8 9">CGMCC 1.4292</strain>
    </source>
</reference>
<comment type="subcellular location">
    <subcellularLocation>
        <location evidence="1">Cell inner membrane</location>
        <topology evidence="1">Multi-pass membrane protein</topology>
    </subcellularLocation>
</comment>
<gene>
    <name evidence="8" type="ORF">E3T53_14565</name>
</gene>
<organism evidence="8 9">
    <name type="scientific">Cryobacterium psychrophilum</name>
    <dbReference type="NCBI Taxonomy" id="41988"/>
    <lineage>
        <taxon>Bacteria</taxon>
        <taxon>Bacillati</taxon>
        <taxon>Actinomycetota</taxon>
        <taxon>Actinomycetes</taxon>
        <taxon>Micrococcales</taxon>
        <taxon>Microbacteriaceae</taxon>
        <taxon>Cryobacterium</taxon>
    </lineage>
</organism>
<evidence type="ECO:0000256" key="3">
    <source>
        <dbReference type="ARBA" id="ARBA00022519"/>
    </source>
</evidence>
<dbReference type="Proteomes" id="UP000298218">
    <property type="component" value="Unassembled WGS sequence"/>
</dbReference>
<name>A0A4Y8KLT6_9MICO</name>
<dbReference type="InterPro" id="IPR004681">
    <property type="entry name" value="TRAP_DctM"/>
</dbReference>
<evidence type="ECO:0000259" key="7">
    <source>
        <dbReference type="Pfam" id="PF06808"/>
    </source>
</evidence>
<dbReference type="InterPro" id="IPR010656">
    <property type="entry name" value="DctM"/>
</dbReference>
<dbReference type="PANTHER" id="PTHR33362:SF5">
    <property type="entry name" value="C4-DICARBOXYLATE TRAP TRANSPORTER LARGE PERMEASE PROTEIN DCTM"/>
    <property type="match status" value="1"/>
</dbReference>
<evidence type="ECO:0000256" key="2">
    <source>
        <dbReference type="ARBA" id="ARBA00022475"/>
    </source>
</evidence>
<dbReference type="PANTHER" id="PTHR33362">
    <property type="entry name" value="SIALIC ACID TRAP TRANSPORTER PERMEASE PROTEIN SIAT-RELATED"/>
    <property type="match status" value="1"/>
</dbReference>
<evidence type="ECO:0000256" key="6">
    <source>
        <dbReference type="ARBA" id="ARBA00023136"/>
    </source>
</evidence>
<keyword evidence="5" id="KW-1133">Transmembrane helix</keyword>
<dbReference type="Pfam" id="PF06808">
    <property type="entry name" value="DctM"/>
    <property type="match status" value="1"/>
</dbReference>